<accession>A0ABT9A7Q7</accession>
<dbReference type="InterPro" id="IPR052918">
    <property type="entry name" value="Motility_Chemotaxis_Reg"/>
</dbReference>
<comment type="caution">
    <text evidence="2">The sequence shown here is derived from an EMBL/GenBank/DDBJ whole genome shotgun (WGS) entry which is preliminary data.</text>
</comment>
<sequence>MTKLLRATSFWSFLLVAPLWLLAWAGARAQAPAWQMAISAGASAISTSSVTGTATDASGNVYLVGRISGTVSFGSTTLSSFGYNDAYVAKWSPATGSFVWARNAGGSANDEALGVAVSGTSVYVVGDFASQSISFGSTALPLLGRQSIFVAKFTDAGSFVWAQRAGGAANDKATAVAVSGNNIYLTGTFDSRTSAFGATTLTNASNSSSGTVFTDVFVAKLIDAGPSAAFAWSYRAGSTEPDEAVAVAVSGTSVYVTGGVLGFSAAFGPLTIPVDGSDNIFVAKLTDAGSSAGFTWVKKVEASLATSTALAVNGTNVYLAGYYLDASARFDDQVLGYDANPDNCFITKIADAGSSATFVWALPAYGIYNGEIRGLAVSGTAVYVSGGFTRTGTFGTINLSGSNLSTNAPDVFLAKITDAGPTAGFVWAQAGGGPDIDVATSMVISGTNLYCGGGSVPPATYSGHLLTGPFSSNGVAMLVGTSDPTLAAPAPTLTGFSPASGVNGDLLTLTGTNLTGTSLICFGGRGRNLVTSGFTVNAAGTQITGVAVPAGAVSGPISVTTAGGTSTSSTPFTVNTAQLLVAQNGLVYPPQSRVYDFGSQVLNTASATVVFTLSNPGATTLLVSGASTTGDFSLVGTPTASVAPGSTGTVAVAFRPTAAGARFGTLVVSSSAAGFPAYTVNLTGTGTLPVPAGLSFSPASGLVGAVVSLTGTGLANASRLTFSGVVNNVVTGGFVVNAAGTQITNIVVPAGAVTGPVTVTTPGGVSAGIPFTVPVPQLPVIASINPGNGPAGTAVTVAGTDLSGALSLNFSGGFSAACTVVNSTTVRAVVPVGAVSGPVTLTTPVGTSNGVAFGVPPVISSLSPFSGSVGQVVSVQAATGTSAVTAVTLNGLSLPFTVSSSGALSFTVPAGASTGFVTITTADGTSNGVAFSVVSTVFLTSVAPASGLPGSTISLNGSNLAGVTAVVFSGTGLNTVTSGFVINAAGTQITGIVVPSGAQTGPVTVLTTRGAVIANGISFAVGAAPLPYAPGWQTAASISPSSYGGASGVTATATDASGNIFVAGYFAGTLRLGATTLVSTGVSNAFIAKWNPGGNRFEWAVAAGGAGTSSYTYINGLVVQGSTVYAAGAISGTTTVFGNLTLTNAGPPLTQDVFVAKLTDTGTTGTFVWAQRAGGLNSDIVASMAVEGANIYLAGSFGYSVYSAAASTATFGNVVLTNPGSGTADAFVAKLTDAGASGTFAWALRAGGIQNDAASGVAVSNGNVYLAGRFEGQVASFGGLTLASRGLADGFIGKVVDAGSTAGFAWVQPVSGHATDGVQAVAVAGANVYVTGVFSGPVAFGSALLTFETAYITTDIFVAKLTDNGGTGTFAWAIPAASAGDDEVFALALSGTSIYITGRFSDRTRFGNQSLTSAGNQDAFIAKVTDAGNTGAFAWAQQGGGPGADQGQTLATTSSSVYMAGYVNPPASFGSLTIPNPAVTAGAFMGFLASVSLGPLATKAPLATRPGLELFPNPARGTVRVRLPNVAGPTRALLSLTDALGRTVRTQDVVLGRDGQTADLNIQGVASGAYVVQLKTNTLTAACQLMVE</sequence>
<reference evidence="2" key="1">
    <citation type="submission" date="2023-07" db="EMBL/GenBank/DDBJ databases">
        <authorList>
            <person name="Kim M.K."/>
        </authorList>
    </citation>
    <scope>NUCLEOTIDE SEQUENCE</scope>
    <source>
        <strain evidence="2">M29</strain>
    </source>
</reference>
<dbReference type="EMBL" id="JAUQSX010000002">
    <property type="protein sequence ID" value="MDO7845880.1"/>
    <property type="molecule type" value="Genomic_DNA"/>
</dbReference>
<dbReference type="Gene3D" id="2.60.40.10">
    <property type="entry name" value="Immunoglobulins"/>
    <property type="match status" value="6"/>
</dbReference>
<dbReference type="InterPro" id="IPR026444">
    <property type="entry name" value="Secre_tail"/>
</dbReference>
<dbReference type="Proteomes" id="UP001167796">
    <property type="component" value="Unassembled WGS sequence"/>
</dbReference>
<dbReference type="NCBIfam" id="TIGR04183">
    <property type="entry name" value="Por_Secre_tail"/>
    <property type="match status" value="1"/>
</dbReference>
<dbReference type="InterPro" id="IPR013783">
    <property type="entry name" value="Ig-like_fold"/>
</dbReference>
<dbReference type="RefSeq" id="WP_305010567.1">
    <property type="nucleotide sequence ID" value="NZ_JAUQSX010000002.1"/>
</dbReference>
<gene>
    <name evidence="2" type="ORF">Q5H92_05895</name>
</gene>
<dbReference type="InterPro" id="IPR014756">
    <property type="entry name" value="Ig_E-set"/>
</dbReference>
<dbReference type="SUPFAM" id="SSF81296">
    <property type="entry name" value="E set domains"/>
    <property type="match status" value="3"/>
</dbReference>
<evidence type="ECO:0000313" key="2">
    <source>
        <dbReference type="EMBL" id="MDO7845880.1"/>
    </source>
</evidence>
<keyword evidence="3" id="KW-1185">Reference proteome</keyword>
<evidence type="ECO:0000259" key="1">
    <source>
        <dbReference type="Pfam" id="PF18962"/>
    </source>
</evidence>
<dbReference type="PANTHER" id="PTHR35580">
    <property type="entry name" value="CELL SURFACE GLYCOPROTEIN (S-LAYER PROTEIN)-LIKE PROTEIN"/>
    <property type="match status" value="1"/>
</dbReference>
<evidence type="ECO:0000313" key="3">
    <source>
        <dbReference type="Proteomes" id="UP001167796"/>
    </source>
</evidence>
<organism evidence="2 3">
    <name type="scientific">Hymenobacter mellowenesis</name>
    <dbReference type="NCBI Taxonomy" id="3063995"/>
    <lineage>
        <taxon>Bacteria</taxon>
        <taxon>Pseudomonadati</taxon>
        <taxon>Bacteroidota</taxon>
        <taxon>Cytophagia</taxon>
        <taxon>Cytophagales</taxon>
        <taxon>Hymenobacteraceae</taxon>
        <taxon>Hymenobacter</taxon>
    </lineage>
</organism>
<dbReference type="NCBIfam" id="NF012200">
    <property type="entry name" value="choice_anch_D"/>
    <property type="match status" value="1"/>
</dbReference>
<dbReference type="PANTHER" id="PTHR35580:SF1">
    <property type="entry name" value="PHYTASE-LIKE DOMAIN-CONTAINING PROTEIN"/>
    <property type="match status" value="1"/>
</dbReference>
<feature type="domain" description="Secretion system C-terminal sorting" evidence="1">
    <location>
        <begin position="1510"/>
        <end position="1580"/>
    </location>
</feature>
<protein>
    <submittedName>
        <fullName evidence="2">Choice-of-anchor D domain-containing protein</fullName>
    </submittedName>
</protein>
<dbReference type="Pfam" id="PF18962">
    <property type="entry name" value="Por_Secre_tail"/>
    <property type="match status" value="1"/>
</dbReference>
<name>A0ABT9A7Q7_9BACT</name>
<proteinExistence type="predicted"/>